<accession>A0A5B8V4C6</accession>
<reference evidence="2 3" key="1">
    <citation type="journal article" date="2016" name="Int. J. Syst. Evol. Microbiol.">
        <title>Panacibacter ginsenosidivorans gen. nov., sp. nov., with ginsenoside converting activity isolated from soil of a ginseng field.</title>
        <authorList>
            <person name="Siddiqi M.Z."/>
            <person name="Muhammad Shafi S."/>
            <person name="Choi K.D."/>
            <person name="Im W.T."/>
        </authorList>
    </citation>
    <scope>NUCLEOTIDE SEQUENCE [LARGE SCALE GENOMIC DNA]</scope>
    <source>
        <strain evidence="2 3">Gsoil1550</strain>
    </source>
</reference>
<evidence type="ECO:0000256" key="1">
    <source>
        <dbReference type="SAM" id="SignalP"/>
    </source>
</evidence>
<dbReference type="Proteomes" id="UP000321533">
    <property type="component" value="Chromosome"/>
</dbReference>
<dbReference type="InterPro" id="IPR005901">
    <property type="entry name" value="GLPGLI"/>
</dbReference>
<dbReference type="Pfam" id="PF09697">
    <property type="entry name" value="Porph_ging"/>
    <property type="match status" value="1"/>
</dbReference>
<keyword evidence="1" id="KW-0732">Signal</keyword>
<protein>
    <submittedName>
        <fullName evidence="2">GLPGLI family protein</fullName>
    </submittedName>
</protein>
<gene>
    <name evidence="2" type="ORF">FRZ67_02495</name>
</gene>
<dbReference type="OrthoDB" id="1440774at2"/>
<dbReference type="EMBL" id="CP042435">
    <property type="protein sequence ID" value="QEC66230.1"/>
    <property type="molecule type" value="Genomic_DNA"/>
</dbReference>
<organism evidence="2 3">
    <name type="scientific">Panacibacter ginsenosidivorans</name>
    <dbReference type="NCBI Taxonomy" id="1813871"/>
    <lineage>
        <taxon>Bacteria</taxon>
        <taxon>Pseudomonadati</taxon>
        <taxon>Bacteroidota</taxon>
        <taxon>Chitinophagia</taxon>
        <taxon>Chitinophagales</taxon>
        <taxon>Chitinophagaceae</taxon>
        <taxon>Panacibacter</taxon>
    </lineage>
</organism>
<dbReference type="KEGG" id="pgin:FRZ67_02495"/>
<feature type="signal peptide" evidence="1">
    <location>
        <begin position="1"/>
        <end position="19"/>
    </location>
</feature>
<sequence length="246" mass="28431">MRSLIIIFLLFFASLAAHAQNAIFLNEGRIEYEKKINLYAQLDDIDDPAWRDLMKKTMPQFKTTYFDLTFNGNKTLYQPGRDNADNNRMWQQPAEDNTIYTDLETHQSTSRKNVFEEGFLIQDTARTIKWKITDEMRTIAGFECRRANALIMDSVYVVAFYTESILPSGGPESFTGLPGMILGLAIPHEHITWFATKVYTETIPETSVKPPVKGKKITNANLLTTLQDRMKDWGKWARRYILQIMI</sequence>
<dbReference type="AlphaFoldDB" id="A0A5B8V4C6"/>
<evidence type="ECO:0000313" key="3">
    <source>
        <dbReference type="Proteomes" id="UP000321533"/>
    </source>
</evidence>
<proteinExistence type="predicted"/>
<dbReference type="NCBIfam" id="TIGR01200">
    <property type="entry name" value="GLPGLI"/>
    <property type="match status" value="1"/>
</dbReference>
<keyword evidence="3" id="KW-1185">Reference proteome</keyword>
<evidence type="ECO:0000313" key="2">
    <source>
        <dbReference type="EMBL" id="QEC66230.1"/>
    </source>
</evidence>
<feature type="chain" id="PRO_5022766810" evidence="1">
    <location>
        <begin position="20"/>
        <end position="246"/>
    </location>
</feature>
<dbReference type="RefSeq" id="WP_147188030.1">
    <property type="nucleotide sequence ID" value="NZ_CP042435.1"/>
</dbReference>
<name>A0A5B8V4C6_9BACT</name>